<evidence type="ECO:0000256" key="1">
    <source>
        <dbReference type="ARBA" id="ARBA00009986"/>
    </source>
</evidence>
<dbReference type="PROSITE" id="PS00070">
    <property type="entry name" value="ALDEHYDE_DEHYDR_CYS"/>
    <property type="match status" value="1"/>
</dbReference>
<accession>A0A059FCA8</accession>
<dbReference type="InterPro" id="IPR016162">
    <property type="entry name" value="Ald_DH_N"/>
</dbReference>
<comment type="similarity">
    <text evidence="1 6">Belongs to the aldehyde dehydrogenase family.</text>
</comment>
<dbReference type="AlphaFoldDB" id="A0A059FCA8"/>
<evidence type="ECO:0000256" key="4">
    <source>
        <dbReference type="ARBA" id="ARBA00023027"/>
    </source>
</evidence>
<dbReference type="NCBIfam" id="NF006992">
    <property type="entry name" value="PRK09457.1"/>
    <property type="match status" value="1"/>
</dbReference>
<dbReference type="PANTHER" id="PTHR43353">
    <property type="entry name" value="SUCCINATE-SEMIALDEHYDE DEHYDROGENASE, MITOCHONDRIAL"/>
    <property type="match status" value="1"/>
</dbReference>
<dbReference type="PATRIC" id="fig|1280951.3.peg.3068"/>
<dbReference type="GO" id="GO:0006527">
    <property type="term" value="P:L-arginine catabolic process"/>
    <property type="evidence" value="ECO:0007669"/>
    <property type="project" value="InterPro"/>
</dbReference>
<comment type="caution">
    <text evidence="8">The sequence shown here is derived from an EMBL/GenBank/DDBJ whole genome shotgun (WGS) entry which is preliminary data.</text>
</comment>
<dbReference type="CDD" id="cd07095">
    <property type="entry name" value="ALDH_SGSD_AstD"/>
    <property type="match status" value="1"/>
</dbReference>
<evidence type="ECO:0000256" key="5">
    <source>
        <dbReference type="PROSITE-ProRule" id="PRU10007"/>
    </source>
</evidence>
<dbReference type="Gene3D" id="3.40.309.10">
    <property type="entry name" value="Aldehyde Dehydrogenase, Chain A, domain 2"/>
    <property type="match status" value="1"/>
</dbReference>
<dbReference type="SUPFAM" id="SSF53720">
    <property type="entry name" value="ALDH-like"/>
    <property type="match status" value="1"/>
</dbReference>
<proteinExistence type="inferred from homology"/>
<evidence type="ECO:0000259" key="7">
    <source>
        <dbReference type="Pfam" id="PF00171"/>
    </source>
</evidence>
<dbReference type="NCBIfam" id="TIGR03240">
    <property type="entry name" value="arg_catab_astD"/>
    <property type="match status" value="1"/>
</dbReference>
<feature type="domain" description="Aldehyde dehydrogenase" evidence="7">
    <location>
        <begin position="17"/>
        <end position="459"/>
    </location>
</feature>
<dbReference type="InterPro" id="IPR017649">
    <property type="entry name" value="SuccinylGlu_semiald_DH_AstD"/>
</dbReference>
<evidence type="ECO:0000313" key="9">
    <source>
        <dbReference type="Proteomes" id="UP000025061"/>
    </source>
</evidence>
<name>A0A059FCA8_9PROT</name>
<reference evidence="8 9" key="1">
    <citation type="submission" date="2013-04" db="EMBL/GenBank/DDBJ databases">
        <title>Hyphomonas hirschiana VP5 Genome Sequencing.</title>
        <authorList>
            <person name="Lai Q."/>
            <person name="Shao Z."/>
        </authorList>
    </citation>
    <scope>NUCLEOTIDE SEQUENCE [LARGE SCALE GENOMIC DNA]</scope>
    <source>
        <strain evidence="8 9">VP5</strain>
    </source>
</reference>
<feature type="active site" evidence="5">
    <location>
        <position position="244"/>
    </location>
</feature>
<dbReference type="Gene3D" id="3.40.605.10">
    <property type="entry name" value="Aldehyde Dehydrogenase, Chain A, domain 1"/>
    <property type="match status" value="1"/>
</dbReference>
<dbReference type="GO" id="GO:0043824">
    <property type="term" value="F:succinylglutamate-semialdehyde dehydrogenase activity"/>
    <property type="evidence" value="ECO:0007669"/>
    <property type="project" value="InterPro"/>
</dbReference>
<keyword evidence="2" id="KW-0056">Arginine metabolism</keyword>
<dbReference type="InterPro" id="IPR016160">
    <property type="entry name" value="Ald_DH_CS_CYS"/>
</dbReference>
<dbReference type="FunFam" id="3.40.605.10:FF:000010">
    <property type="entry name" value="N-succinylglutamate 5-semialdehyde dehydrogenase"/>
    <property type="match status" value="1"/>
</dbReference>
<dbReference type="InterPro" id="IPR050740">
    <property type="entry name" value="Aldehyde_DH_Superfamily"/>
</dbReference>
<dbReference type="EMBL" id="ARYI01000016">
    <property type="protein sequence ID" value="KCZ88260.1"/>
    <property type="molecule type" value="Genomic_DNA"/>
</dbReference>
<dbReference type="RefSeq" id="WP_011646995.1">
    <property type="nucleotide sequence ID" value="NZ_ARYI01000016.1"/>
</dbReference>
<dbReference type="InterPro" id="IPR016161">
    <property type="entry name" value="Ald_DH/histidinol_DH"/>
</dbReference>
<keyword evidence="4" id="KW-0520">NAD</keyword>
<dbReference type="PROSITE" id="PS00687">
    <property type="entry name" value="ALDEHYDE_DEHYDR_GLU"/>
    <property type="match status" value="1"/>
</dbReference>
<evidence type="ECO:0000313" key="8">
    <source>
        <dbReference type="EMBL" id="KCZ88260.1"/>
    </source>
</evidence>
<dbReference type="Pfam" id="PF00171">
    <property type="entry name" value="Aldedh"/>
    <property type="match status" value="1"/>
</dbReference>
<evidence type="ECO:0000256" key="3">
    <source>
        <dbReference type="ARBA" id="ARBA00023002"/>
    </source>
</evidence>
<sequence>MSDGVYIDVKWHVGGGASFAKNCPATGEVSWQGGSANAEDVKAAVASAQAAFSGWARTPVAERISILERYAEELGKRAGEIAEAISRDMGKALWDSQAEAATMKAKIAVSVAALKERAGERDEPAAFGQSRLTHRPHGVMAVFGPFNFPGHLPNGHIVPALLAGNTCVFKPSELAPSVARLMADAFEAAGLPPGCLNIVHGGRDTGAALIDQPINGLLFTGSAATGVFFHKHFAGRPEVILALEMGGNNPLIVWEPADVDAAADIAAQSAYLTTGQRCSCARRLILPNGAFGDKVLEAIIARAKGIEVGAWDEPGIFMGPLVSHTAASQAVAFYEMLLSKGAASLLPLEAGPQGTGFVSPGVVDVTEARDVPDEELFGPLIQIVRVASFDEAIARANASRYGLSGGLVSDDDALWARAYSEMRAGILNRNRPTAGASGAMPFGGPGLSGNFRPGAYYAADYCAWPQASQLAPKAARMTAPGFPS</sequence>
<dbReference type="InterPro" id="IPR029510">
    <property type="entry name" value="Ald_DH_CS_GLU"/>
</dbReference>
<dbReference type="OrthoDB" id="7168186at2"/>
<keyword evidence="3 6" id="KW-0560">Oxidoreductase</keyword>
<dbReference type="Proteomes" id="UP000025061">
    <property type="component" value="Unassembled WGS sequence"/>
</dbReference>
<evidence type="ECO:0000256" key="2">
    <source>
        <dbReference type="ARBA" id="ARBA00022503"/>
    </source>
</evidence>
<keyword evidence="9" id="KW-1185">Reference proteome</keyword>
<protein>
    <submittedName>
        <fullName evidence="8">Succinylglutamic semialdehyde dehydrogenase</fullName>
    </submittedName>
</protein>
<evidence type="ECO:0000256" key="6">
    <source>
        <dbReference type="RuleBase" id="RU003345"/>
    </source>
</evidence>
<organism evidence="8 9">
    <name type="scientific">Hyphomonas hirschiana VP5</name>
    <dbReference type="NCBI Taxonomy" id="1280951"/>
    <lineage>
        <taxon>Bacteria</taxon>
        <taxon>Pseudomonadati</taxon>
        <taxon>Pseudomonadota</taxon>
        <taxon>Alphaproteobacteria</taxon>
        <taxon>Hyphomonadales</taxon>
        <taxon>Hyphomonadaceae</taxon>
        <taxon>Hyphomonas</taxon>
    </lineage>
</organism>
<dbReference type="PANTHER" id="PTHR43353:SF5">
    <property type="entry name" value="SUCCINATE-SEMIALDEHYDE DEHYDROGENASE, MITOCHONDRIAL"/>
    <property type="match status" value="1"/>
</dbReference>
<dbReference type="InterPro" id="IPR016163">
    <property type="entry name" value="Ald_DH_C"/>
</dbReference>
<gene>
    <name evidence="8" type="ORF">HHI_15199</name>
</gene>
<dbReference type="InterPro" id="IPR015590">
    <property type="entry name" value="Aldehyde_DH_dom"/>
</dbReference>